<organism evidence="1 2">
    <name type="scientific">Calothrix parasitica NIES-267</name>
    <dbReference type="NCBI Taxonomy" id="1973488"/>
    <lineage>
        <taxon>Bacteria</taxon>
        <taxon>Bacillati</taxon>
        <taxon>Cyanobacteriota</taxon>
        <taxon>Cyanophyceae</taxon>
        <taxon>Nostocales</taxon>
        <taxon>Calotrichaceae</taxon>
        <taxon>Calothrix</taxon>
    </lineage>
</organism>
<proteinExistence type="predicted"/>
<reference evidence="1 2" key="1">
    <citation type="submission" date="2017-06" db="EMBL/GenBank/DDBJ databases">
        <title>Genome sequencing of cyanobaciteial culture collection at National Institute for Environmental Studies (NIES).</title>
        <authorList>
            <person name="Hirose Y."/>
            <person name="Shimura Y."/>
            <person name="Fujisawa T."/>
            <person name="Nakamura Y."/>
            <person name="Kawachi M."/>
        </authorList>
    </citation>
    <scope>NUCLEOTIDE SEQUENCE [LARGE SCALE GENOMIC DNA]</scope>
    <source>
        <strain evidence="1 2">NIES-267</strain>
    </source>
</reference>
<dbReference type="InterPro" id="IPR041881">
    <property type="entry name" value="PqqD_sf"/>
</dbReference>
<keyword evidence="2" id="KW-1185">Reference proteome</keyword>
<evidence type="ECO:0000313" key="1">
    <source>
        <dbReference type="EMBL" id="BAY87299.1"/>
    </source>
</evidence>
<dbReference type="InterPro" id="IPR008792">
    <property type="entry name" value="PQQD"/>
</dbReference>
<name>A0A1Z4M1E2_9CYAN</name>
<accession>A0A1Z4M1E2</accession>
<gene>
    <name evidence="1" type="ORF">NIES267_68200</name>
</gene>
<dbReference type="Proteomes" id="UP000218418">
    <property type="component" value="Chromosome"/>
</dbReference>
<protein>
    <recommendedName>
        <fullName evidence="3">PqqD family protein</fullName>
    </recommendedName>
</protein>
<dbReference type="EMBL" id="AP018227">
    <property type="protein sequence ID" value="BAY87299.1"/>
    <property type="molecule type" value="Genomic_DNA"/>
</dbReference>
<dbReference type="Gene3D" id="1.10.10.1150">
    <property type="entry name" value="Coenzyme PQQ synthesis protein D (PqqD)"/>
    <property type="match status" value="1"/>
</dbReference>
<sequence length="69" mass="7784">MNTGTYHGLNEVGNSVWKLIEQTQVVRYIYQKLLQEYEIENSVCSKDLLALLDDLQGAGLIEVKNEAIA</sequence>
<evidence type="ECO:0008006" key="3">
    <source>
        <dbReference type="Google" id="ProtNLM"/>
    </source>
</evidence>
<dbReference type="AlphaFoldDB" id="A0A1Z4M1E2"/>
<dbReference type="OrthoDB" id="1495225at2"/>
<evidence type="ECO:0000313" key="2">
    <source>
        <dbReference type="Proteomes" id="UP000218418"/>
    </source>
</evidence>
<dbReference type="Pfam" id="PF05402">
    <property type="entry name" value="PqqD"/>
    <property type="match status" value="1"/>
</dbReference>